<protein>
    <submittedName>
        <fullName evidence="5">Phosphate butyryltransferase</fullName>
        <ecNumber evidence="5">2.3.1.19</ecNumber>
    </submittedName>
</protein>
<dbReference type="PANTHER" id="PTHR43356:SF2">
    <property type="entry name" value="PHOSPHATE ACETYLTRANSFERASE"/>
    <property type="match status" value="1"/>
</dbReference>
<dbReference type="KEGG" id="rru:Rru_A1468"/>
<dbReference type="GO" id="GO:0050182">
    <property type="term" value="F:phosphate butyryltransferase activity"/>
    <property type="evidence" value="ECO:0007669"/>
    <property type="project" value="UniProtKB-EC"/>
</dbReference>
<evidence type="ECO:0000259" key="4">
    <source>
        <dbReference type="Pfam" id="PF01575"/>
    </source>
</evidence>
<evidence type="ECO:0000256" key="1">
    <source>
        <dbReference type="ARBA" id="ARBA00022679"/>
    </source>
</evidence>
<dbReference type="SUPFAM" id="SSF54637">
    <property type="entry name" value="Thioesterase/thiol ester dehydrase-isomerase"/>
    <property type="match status" value="1"/>
</dbReference>
<reference evidence="5 6" key="1">
    <citation type="journal article" date="2011" name="Stand. Genomic Sci.">
        <title>Complete genome sequence of Rhodospirillum rubrum type strain (S1).</title>
        <authorList>
            <person name="Munk A.C."/>
            <person name="Copeland A."/>
            <person name="Lucas S."/>
            <person name="Lapidus A."/>
            <person name="Del Rio T.G."/>
            <person name="Barry K."/>
            <person name="Detter J.C."/>
            <person name="Hammon N."/>
            <person name="Israni S."/>
            <person name="Pitluck S."/>
            <person name="Brettin T."/>
            <person name="Bruce D."/>
            <person name="Han C."/>
            <person name="Tapia R."/>
            <person name="Gilna P."/>
            <person name="Schmutz J."/>
            <person name="Larimer F."/>
            <person name="Land M."/>
            <person name="Kyrpides N.C."/>
            <person name="Mavromatis K."/>
            <person name="Richardson P."/>
            <person name="Rohde M."/>
            <person name="Goker M."/>
            <person name="Klenk H.P."/>
            <person name="Zhang Y."/>
            <person name="Roberts G.P."/>
            <person name="Reslewic S."/>
            <person name="Schwartz D.C."/>
        </authorList>
    </citation>
    <scope>NUCLEOTIDE SEQUENCE [LARGE SCALE GENOMIC DNA]</scope>
    <source>
        <strain evidence="6">ATCC 11170 / ATH 1.1.1 / DSM 467 / LMG 4362 / NCIMB 8255 / S1</strain>
    </source>
</reference>
<keyword evidence="1 5" id="KW-0808">Transferase</keyword>
<keyword evidence="6" id="KW-1185">Reference proteome</keyword>
<dbReference type="EnsemblBacteria" id="ABC22269">
    <property type="protein sequence ID" value="ABC22269"/>
    <property type="gene ID" value="Rru_A1468"/>
</dbReference>
<dbReference type="PANTHER" id="PTHR43356">
    <property type="entry name" value="PHOSPHATE ACETYLTRANSFERASE"/>
    <property type="match status" value="1"/>
</dbReference>
<dbReference type="eggNOG" id="COG2030">
    <property type="taxonomic scope" value="Bacteria"/>
</dbReference>
<dbReference type="STRING" id="269796.Rru_A1468"/>
<organism evidence="5 6">
    <name type="scientific">Rhodospirillum rubrum (strain ATCC 11170 / ATH 1.1.1 / DSM 467 / LMG 4362 / NCIMB 8255 / S1)</name>
    <dbReference type="NCBI Taxonomy" id="269796"/>
    <lineage>
        <taxon>Bacteria</taxon>
        <taxon>Pseudomonadati</taxon>
        <taxon>Pseudomonadota</taxon>
        <taxon>Alphaproteobacteria</taxon>
        <taxon>Rhodospirillales</taxon>
        <taxon>Rhodospirillaceae</taxon>
        <taxon>Rhodospirillum</taxon>
    </lineage>
</organism>
<dbReference type="RefSeq" id="WP_011389222.1">
    <property type="nucleotide sequence ID" value="NC_007643.1"/>
</dbReference>
<evidence type="ECO:0000313" key="5">
    <source>
        <dbReference type="EMBL" id="ABC22269.1"/>
    </source>
</evidence>
<dbReference type="NCBIfam" id="NF006045">
    <property type="entry name" value="PRK08190.1"/>
    <property type="match status" value="1"/>
</dbReference>
<proteinExistence type="predicted"/>
<dbReference type="InterPro" id="IPR002505">
    <property type="entry name" value="PTA_PTB"/>
</dbReference>
<dbReference type="CDD" id="cd03449">
    <property type="entry name" value="R_hydratase"/>
    <property type="match status" value="1"/>
</dbReference>
<dbReference type="InterPro" id="IPR002539">
    <property type="entry name" value="MaoC-like_dom"/>
</dbReference>
<dbReference type="PhylomeDB" id="Q2RUC6"/>
<dbReference type="eggNOG" id="COG0280">
    <property type="taxonomic scope" value="Bacteria"/>
</dbReference>
<name>Q2RUC6_RHORT</name>
<gene>
    <name evidence="5" type="ordered locus">Rru_A1468</name>
</gene>
<evidence type="ECO:0000256" key="2">
    <source>
        <dbReference type="ARBA" id="ARBA00023315"/>
    </source>
</evidence>
<feature type="domain" description="Phosphate acetyl/butaryl transferase" evidence="3">
    <location>
        <begin position="247"/>
        <end position="461"/>
    </location>
</feature>
<dbReference type="InterPro" id="IPR050500">
    <property type="entry name" value="Phos_Acetyltrans/Butyryltrans"/>
</dbReference>
<evidence type="ECO:0000259" key="3">
    <source>
        <dbReference type="Pfam" id="PF01515"/>
    </source>
</evidence>
<feature type="domain" description="MaoC-like" evidence="4">
    <location>
        <begin position="28"/>
        <end position="128"/>
    </location>
</feature>
<dbReference type="SUPFAM" id="SSF53659">
    <property type="entry name" value="Isocitrate/Isopropylmalate dehydrogenase-like"/>
    <property type="match status" value="1"/>
</dbReference>
<dbReference type="InterPro" id="IPR029069">
    <property type="entry name" value="HotDog_dom_sf"/>
</dbReference>
<dbReference type="Proteomes" id="UP000001929">
    <property type="component" value="Chromosome"/>
</dbReference>
<evidence type="ECO:0000313" key="6">
    <source>
        <dbReference type="Proteomes" id="UP000001929"/>
    </source>
</evidence>
<dbReference type="PATRIC" id="fig|269796.9.peg.1540"/>
<dbReference type="Gene3D" id="3.10.129.10">
    <property type="entry name" value="Hotdog Thioesterase"/>
    <property type="match status" value="1"/>
</dbReference>
<dbReference type="EMBL" id="CP000230">
    <property type="protein sequence ID" value="ABC22269.1"/>
    <property type="molecule type" value="Genomic_DNA"/>
</dbReference>
<keyword evidence="2 5" id="KW-0012">Acyltransferase</keyword>
<sequence length="478" mass="49018">MTTVSPDDSSPSTLTSLTFDDLTPGQSASLSRTLTQADLDLFATVSGNIDPSHFADPPAGTTLFPKAIGHGMWSASLISGVLGTRLPGPGTVYLAQDLRFRAPVTLGDTITASVTVREKRTERKTVVFECLCTNQNGVTVVSGTAEVIAPATHASVAAQALPGLQMIRHDRQAALLARCAGLPALPTAVIHPCDGPALQGAVEAAQRGLIEPILVGPSLLIAATAKALGLDISAFRLVEAANGAAAAATGVALVRAGEARAVMKGALHTDELMAAVVKRDGGLRTAGRISHVFLMTVPTYPKPLLITDAVVNIAPSLEDKVHIVQNAIDLARILGVETPKVAILSAVETINPKISSTVDAAALCKMAQRGQIRGGLLDGPLAFDNAISAEAAKTKGIVSEVAGQADILLVPDLESGNMLAKQLSFLAHADAAGIVLGTSAPVMLTSRADNLAARLASCALAVLIDAASRPRSTVLAAE</sequence>
<dbReference type="Pfam" id="PF01575">
    <property type="entry name" value="MaoC_dehydratas"/>
    <property type="match status" value="1"/>
</dbReference>
<dbReference type="AlphaFoldDB" id="Q2RUC6"/>
<dbReference type="HOGENOM" id="CLU_042890_1_0_5"/>
<dbReference type="Pfam" id="PF01515">
    <property type="entry name" value="PTA_PTB"/>
    <property type="match status" value="1"/>
</dbReference>
<dbReference type="NCBIfam" id="NF008852">
    <property type="entry name" value="PRK11890.1"/>
    <property type="match status" value="1"/>
</dbReference>
<accession>Q2RUC6</accession>
<dbReference type="EC" id="2.3.1.19" evidence="5"/>
<dbReference type="Gene3D" id="3.40.718.10">
    <property type="entry name" value="Isopropylmalate Dehydrogenase"/>
    <property type="match status" value="1"/>
</dbReference>